<dbReference type="Gene3D" id="2.60.40.1080">
    <property type="match status" value="1"/>
</dbReference>
<dbReference type="SUPFAM" id="SSF49373">
    <property type="entry name" value="Invasin/intimin cell-adhesion fragments"/>
    <property type="match status" value="1"/>
</dbReference>
<dbReference type="EMBL" id="UGAW01000002">
    <property type="protein sequence ID" value="STI47201.1"/>
    <property type="molecule type" value="Genomic_DNA"/>
</dbReference>
<protein>
    <submittedName>
        <fullName evidence="1">Putative adhesin</fullName>
    </submittedName>
</protein>
<proteinExistence type="predicted"/>
<name>A0A376S8Z2_ECOLX</name>
<dbReference type="PANTHER" id="PTHR39576">
    <property type="entry name" value="ATTACHING AND EFFACING PROTEIN HOMOLOG-RELATED-RELATED"/>
    <property type="match status" value="1"/>
</dbReference>
<sequence>MNNDNFAPGKTAADYAFSSSASWVGVDATGKVTFKNDGDSNTVIITATPRSGGAIYQTQVRVKGWWVNHGNNLMQLSQAENYCSNQVGNGYTLPRADLLSNGHMRREIGSLYGEWGDMGNYMKEADFYSMVYWSSNSAGAGQQYIVSLETGTQNTYQTYEFFYGACYKQI</sequence>
<dbReference type="GO" id="GO:0009279">
    <property type="term" value="C:cell outer membrane"/>
    <property type="evidence" value="ECO:0007669"/>
    <property type="project" value="TreeGrafter"/>
</dbReference>
<reference evidence="1 2" key="1">
    <citation type="submission" date="2018-06" db="EMBL/GenBank/DDBJ databases">
        <authorList>
            <consortium name="Pathogen Informatics"/>
            <person name="Doyle S."/>
        </authorList>
    </citation>
    <scope>NUCLEOTIDE SEQUENCE [LARGE SCALE GENOMIC DNA]</scope>
    <source>
        <strain evidence="1 2">NCTC11112</strain>
    </source>
</reference>
<organism evidence="1 2">
    <name type="scientific">Escherichia coli</name>
    <dbReference type="NCBI Taxonomy" id="562"/>
    <lineage>
        <taxon>Bacteria</taxon>
        <taxon>Pseudomonadati</taxon>
        <taxon>Pseudomonadota</taxon>
        <taxon>Gammaproteobacteria</taxon>
        <taxon>Enterobacterales</taxon>
        <taxon>Enterobacteriaceae</taxon>
        <taxon>Escherichia</taxon>
    </lineage>
</organism>
<dbReference type="AlphaFoldDB" id="A0A376S8Z2"/>
<evidence type="ECO:0000313" key="2">
    <source>
        <dbReference type="Proteomes" id="UP000254817"/>
    </source>
</evidence>
<dbReference type="InterPro" id="IPR016186">
    <property type="entry name" value="C-type_lectin-like/link_sf"/>
</dbReference>
<gene>
    <name evidence="1" type="ORF">NCTC11112_06400</name>
</gene>
<dbReference type="PANTHER" id="PTHR39576:SF2">
    <property type="entry name" value="ATTACHING AND EFFACING PROTEIN HOMOLOG-RELATED"/>
    <property type="match status" value="1"/>
</dbReference>
<dbReference type="Proteomes" id="UP000254817">
    <property type="component" value="Unassembled WGS sequence"/>
</dbReference>
<accession>A0A376S8Z2</accession>
<dbReference type="InterPro" id="IPR051715">
    <property type="entry name" value="Intimin-Invasin_domain"/>
</dbReference>
<evidence type="ECO:0000313" key="1">
    <source>
        <dbReference type="EMBL" id="STI47201.1"/>
    </source>
</evidence>
<dbReference type="Gene3D" id="3.10.100.10">
    <property type="entry name" value="Mannose-Binding Protein A, subunit A"/>
    <property type="match status" value="1"/>
</dbReference>
<dbReference type="InterPro" id="IPR008964">
    <property type="entry name" value="Invasin/intimin_cell_adhesion"/>
</dbReference>